<reference evidence="2" key="1">
    <citation type="submission" date="2015-07" db="EMBL/GenBank/DDBJ databases">
        <title>Complete genome sequence and phylogenetic analysis of Limnochorda pilosa.</title>
        <authorList>
            <person name="Watanabe M."/>
            <person name="Kojima H."/>
            <person name="Fukui M."/>
        </authorList>
    </citation>
    <scope>NUCLEOTIDE SEQUENCE [LARGE SCALE GENOMIC DNA]</scope>
    <source>
        <strain evidence="2">HC45</strain>
    </source>
</reference>
<accession>A0A0K2SNL0</accession>
<evidence type="ECO:0000313" key="1">
    <source>
        <dbReference type="EMBL" id="BAS28681.1"/>
    </source>
</evidence>
<evidence type="ECO:0000313" key="2">
    <source>
        <dbReference type="Proteomes" id="UP000065807"/>
    </source>
</evidence>
<keyword evidence="2" id="KW-1185">Reference proteome</keyword>
<organism evidence="1 2">
    <name type="scientific">Limnochorda pilosa</name>
    <dbReference type="NCBI Taxonomy" id="1555112"/>
    <lineage>
        <taxon>Bacteria</taxon>
        <taxon>Bacillati</taxon>
        <taxon>Bacillota</taxon>
        <taxon>Limnochordia</taxon>
        <taxon>Limnochordales</taxon>
        <taxon>Limnochordaceae</taxon>
        <taxon>Limnochorda</taxon>
    </lineage>
</organism>
<evidence type="ECO:0008006" key="3">
    <source>
        <dbReference type="Google" id="ProtNLM"/>
    </source>
</evidence>
<gene>
    <name evidence="1" type="ORF">LIP_2852</name>
</gene>
<dbReference type="EMBL" id="AP014924">
    <property type="protein sequence ID" value="BAS28681.1"/>
    <property type="molecule type" value="Genomic_DNA"/>
</dbReference>
<reference evidence="2" key="2">
    <citation type="journal article" date="2016" name="Int. J. Syst. Evol. Microbiol.">
        <title>Complete genome sequence and cell structure of Limnochorda pilosa, a Gram-negative spore-former within the phylum Firmicutes.</title>
        <authorList>
            <person name="Watanabe M."/>
            <person name="Kojima H."/>
            <person name="Fukui M."/>
        </authorList>
    </citation>
    <scope>NUCLEOTIDE SEQUENCE [LARGE SCALE GENOMIC DNA]</scope>
    <source>
        <strain evidence="2">HC45</strain>
    </source>
</reference>
<name>A0A0K2SNL0_LIMPI</name>
<dbReference type="RefSeq" id="WP_068139378.1">
    <property type="nucleotide sequence ID" value="NZ_AP014924.1"/>
</dbReference>
<dbReference type="STRING" id="1555112.LIP_2852"/>
<dbReference type="KEGG" id="lpil:LIP_2852"/>
<dbReference type="AlphaFoldDB" id="A0A0K2SNL0"/>
<protein>
    <recommendedName>
        <fullName evidence="3">DUF11 domain-containing protein</fullName>
    </recommendedName>
</protein>
<dbReference type="Proteomes" id="UP000065807">
    <property type="component" value="Chromosome"/>
</dbReference>
<sequence>MLGTGRRNDWTRPGALLAGTLLLTLLLSAPGATQASPLSISYDIHALTDNATRQPDGSWLVPVGERVEWQVVWSVANTSSLPVESLGLRNHYSSEIEVDPRSISGSMGDADVFRTGGANSSTTVLWSIGDLPAASSATLTFRIATGTNPQGKQLYGDPGDYCLDSALTIKWRGGSTSFDCVAVHAQEFAWMRLELPATRKDWRVRKPGDYTSLALQVRISSNSSVIVQFQDFGDLTSQGPVPEGSSSAIATWYAAGDTLGEASAAGWWPSGQLNDQAFTFASSETLRQGVDWFLWERLDVGPEHAPGEYQSEGVVRFVLANAAVLVVGGETP</sequence>
<proteinExistence type="predicted"/>